<name>A0ABR9M6D7_9ACTN</name>
<evidence type="ECO:0000256" key="1">
    <source>
        <dbReference type="SAM" id="Phobius"/>
    </source>
</evidence>
<keyword evidence="1" id="KW-0472">Membrane</keyword>
<keyword evidence="3" id="KW-1185">Reference proteome</keyword>
<protein>
    <submittedName>
        <fullName evidence="2">Uncharacterized protein</fullName>
    </submittedName>
</protein>
<keyword evidence="1" id="KW-0812">Transmembrane</keyword>
<evidence type="ECO:0000313" key="2">
    <source>
        <dbReference type="EMBL" id="MBE1588160.1"/>
    </source>
</evidence>
<dbReference type="Proteomes" id="UP000633509">
    <property type="component" value="Unassembled WGS sequence"/>
</dbReference>
<comment type="caution">
    <text evidence="2">The sequence shown here is derived from an EMBL/GenBank/DDBJ whole genome shotgun (WGS) entry which is preliminary data.</text>
</comment>
<evidence type="ECO:0000313" key="3">
    <source>
        <dbReference type="Proteomes" id="UP000633509"/>
    </source>
</evidence>
<gene>
    <name evidence="2" type="ORF">H4W80_006418</name>
</gene>
<feature type="transmembrane region" description="Helical" evidence="1">
    <location>
        <begin position="66"/>
        <end position="84"/>
    </location>
</feature>
<dbReference type="EMBL" id="JADBEK010000001">
    <property type="protein sequence ID" value="MBE1588160.1"/>
    <property type="molecule type" value="Genomic_DNA"/>
</dbReference>
<proteinExistence type="predicted"/>
<accession>A0ABR9M6D7</accession>
<sequence>MDEPIVDPAATRREQWRIRGVRTLLLGRREPAPPRWTRRLLAVAAGVTGLGGALFGAAALRTDHESAGMAGLMVFLVTALYVGLSGPEPQRRGGERHVHPAELDSLALTLLARARQAILEVTDSRVNRLGLLDTVANDVVLPERLWHIARLLRTQTELRAEQAEARAELMTPELAAVLEPQQEALRRSVAAVTERVWELEVYAGLVKAADSALRAQELQRSNDRYRDLLAQTGDAEGLRDLTERADTLARSLREAVEAGQTLASEVAPLVEP</sequence>
<keyword evidence="1" id="KW-1133">Transmembrane helix</keyword>
<feature type="transmembrane region" description="Helical" evidence="1">
    <location>
        <begin position="40"/>
        <end position="60"/>
    </location>
</feature>
<organism evidence="2 3">
    <name type="scientific">Nonomuraea angiospora</name>
    <dbReference type="NCBI Taxonomy" id="46172"/>
    <lineage>
        <taxon>Bacteria</taxon>
        <taxon>Bacillati</taxon>
        <taxon>Actinomycetota</taxon>
        <taxon>Actinomycetes</taxon>
        <taxon>Streptosporangiales</taxon>
        <taxon>Streptosporangiaceae</taxon>
        <taxon>Nonomuraea</taxon>
    </lineage>
</organism>
<dbReference type="RefSeq" id="WP_192788433.1">
    <property type="nucleotide sequence ID" value="NZ_JADBEK010000001.1"/>
</dbReference>
<reference evidence="2 3" key="1">
    <citation type="submission" date="2020-10" db="EMBL/GenBank/DDBJ databases">
        <title>Sequencing the genomes of 1000 actinobacteria strains.</title>
        <authorList>
            <person name="Klenk H.-P."/>
        </authorList>
    </citation>
    <scope>NUCLEOTIDE SEQUENCE [LARGE SCALE GENOMIC DNA]</scope>
    <source>
        <strain evidence="2 3">DSM 43173</strain>
    </source>
</reference>